<dbReference type="GO" id="GO:0016788">
    <property type="term" value="F:hydrolase activity, acting on ester bonds"/>
    <property type="evidence" value="ECO:0007669"/>
    <property type="project" value="InterPro"/>
</dbReference>
<dbReference type="Proteomes" id="UP000006048">
    <property type="component" value="Chromosome"/>
</dbReference>
<sequence length="354" mass="39397">MLKRSAEQNLRYPVLLVHGLFSSSRTWHKTVTAFVEDYDLRYGGTVSAQPSAKIPPPTAGDFYTWNFSSNHHLTYRQQAEELAAGIEAICALNAADKVVLIGHSMGGLAARALVQLYSADRVYALITIGTPHYGSPLALLRESTQREARNLFTKLTQVLARADAPGEANPGFFRRLARRLFRVTTEAQQELDGFFSSEAFIELAPGSIALEELNRAPLPTAIRYVFITGSLTDFAAFPDPVWIARYRKLNSMWKRLAANTVQKISNRYLFGPYEEFRSYLARYLPDATEYTLAHLTDFDGAVPVLSQIIGHFRDPPLLKAVLPVYASHTRLTKRPAKIFQALAVCGAVGASQRT</sequence>
<protein>
    <submittedName>
        <fullName evidence="2">Alpha/beta hydrolase fold containing protein</fullName>
    </submittedName>
</protein>
<dbReference type="Pfam" id="PF07819">
    <property type="entry name" value="PGAP1"/>
    <property type="match status" value="1"/>
</dbReference>
<dbReference type="STRING" id="869212.Turpa_0271"/>
<dbReference type="AlphaFoldDB" id="I4B0X4"/>
<dbReference type="HOGENOM" id="CLU_782896_0_0_12"/>
<gene>
    <name evidence="2" type="ordered locus">Turpa_0271</name>
</gene>
<name>I4B0X4_TURPD</name>
<organism evidence="2 3">
    <name type="scientific">Turneriella parva (strain ATCC BAA-1111 / DSM 21527 / NCTC 11395 / H)</name>
    <name type="common">Leptospira parva</name>
    <dbReference type="NCBI Taxonomy" id="869212"/>
    <lineage>
        <taxon>Bacteria</taxon>
        <taxon>Pseudomonadati</taxon>
        <taxon>Spirochaetota</taxon>
        <taxon>Spirochaetia</taxon>
        <taxon>Leptospirales</taxon>
        <taxon>Leptospiraceae</taxon>
        <taxon>Turneriella</taxon>
    </lineage>
</organism>
<dbReference type="PANTHER" id="PTHR43194:SF2">
    <property type="entry name" value="PEROXISOMAL MEMBRANE PROTEIN LPX1"/>
    <property type="match status" value="1"/>
</dbReference>
<evidence type="ECO:0000313" key="3">
    <source>
        <dbReference type="Proteomes" id="UP000006048"/>
    </source>
</evidence>
<evidence type="ECO:0000313" key="2">
    <source>
        <dbReference type="EMBL" id="AFM10931.1"/>
    </source>
</evidence>
<dbReference type="RefSeq" id="WP_014801452.1">
    <property type="nucleotide sequence ID" value="NC_018020.1"/>
</dbReference>
<dbReference type="OrthoDB" id="556502at2"/>
<dbReference type="SUPFAM" id="SSF53474">
    <property type="entry name" value="alpha/beta-Hydrolases"/>
    <property type="match status" value="1"/>
</dbReference>
<dbReference type="InterPro" id="IPR029058">
    <property type="entry name" value="AB_hydrolase_fold"/>
</dbReference>
<dbReference type="InterPro" id="IPR012908">
    <property type="entry name" value="PGAP1-ab_dom-like"/>
</dbReference>
<reference evidence="2 3" key="1">
    <citation type="submission" date="2012-06" db="EMBL/GenBank/DDBJ databases">
        <title>The complete chromosome of genome of Turneriella parva DSM 21527.</title>
        <authorList>
            <consortium name="US DOE Joint Genome Institute (JGI-PGF)"/>
            <person name="Lucas S."/>
            <person name="Han J."/>
            <person name="Lapidus A."/>
            <person name="Bruce D."/>
            <person name="Goodwin L."/>
            <person name="Pitluck S."/>
            <person name="Peters L."/>
            <person name="Kyrpides N."/>
            <person name="Mavromatis K."/>
            <person name="Ivanova N."/>
            <person name="Mikhailova N."/>
            <person name="Chertkov O."/>
            <person name="Detter J.C."/>
            <person name="Tapia R."/>
            <person name="Han C."/>
            <person name="Land M."/>
            <person name="Hauser L."/>
            <person name="Markowitz V."/>
            <person name="Cheng J.-F."/>
            <person name="Hugenholtz P."/>
            <person name="Woyke T."/>
            <person name="Wu D."/>
            <person name="Gronow S."/>
            <person name="Wellnitz S."/>
            <person name="Brambilla E."/>
            <person name="Klenk H.-P."/>
            <person name="Eisen J.A."/>
        </authorList>
    </citation>
    <scope>NUCLEOTIDE SEQUENCE [LARGE SCALE GENOMIC DNA]</scope>
    <source>
        <strain evidence="3">ATCC BAA-1111 / DSM 21527 / NCTC 11395 / H</strain>
    </source>
</reference>
<proteinExistence type="predicted"/>
<keyword evidence="2" id="KW-0378">Hydrolase</keyword>
<feature type="domain" description="GPI inositol-deacylase PGAP1-like alpha/beta" evidence="1">
    <location>
        <begin position="13"/>
        <end position="142"/>
    </location>
</feature>
<dbReference type="Gene3D" id="3.40.50.1820">
    <property type="entry name" value="alpha/beta hydrolase"/>
    <property type="match status" value="1"/>
</dbReference>
<evidence type="ECO:0000259" key="1">
    <source>
        <dbReference type="Pfam" id="PF07819"/>
    </source>
</evidence>
<dbReference type="KEGG" id="tpx:Turpa_0271"/>
<dbReference type="PANTHER" id="PTHR43194">
    <property type="entry name" value="HYDROLASE ALPHA/BETA FOLD FAMILY"/>
    <property type="match status" value="1"/>
</dbReference>
<accession>I4B0X4</accession>
<dbReference type="EMBL" id="CP002959">
    <property type="protein sequence ID" value="AFM10931.1"/>
    <property type="molecule type" value="Genomic_DNA"/>
</dbReference>
<dbReference type="InterPro" id="IPR050228">
    <property type="entry name" value="Carboxylesterase_BioH"/>
</dbReference>
<keyword evidence="3" id="KW-1185">Reference proteome</keyword>